<evidence type="ECO:0000259" key="1">
    <source>
        <dbReference type="PROSITE" id="PS50033"/>
    </source>
</evidence>
<dbReference type="Gene3D" id="3.10.20.90">
    <property type="entry name" value="Phosphatidylinositol 3-kinase Catalytic Subunit, Chain A, domain 1"/>
    <property type="match status" value="1"/>
</dbReference>
<reference evidence="2" key="2">
    <citation type="submission" date="2020-05" db="UniProtKB">
        <authorList>
            <consortium name="EnsemblMetazoa"/>
        </authorList>
    </citation>
    <scope>IDENTIFICATION</scope>
    <source>
        <strain evidence="2">IAEA</strain>
    </source>
</reference>
<sequence length="171" mass="19483">MRVVFKLPNGARIEGRFLHANSFEDVSNYLFCHPATPDEFEITTNFPKRTIYSKTNENGTSVMLRPTHVATKTAQSLRIFVNNELNEINYGMVLANDYRTPLLLCGMITVRKEPAGSESERSYCSFWLRSKDGFEGVLDLVAFALLSSKFRNLHVELTDEPNTITSRKIQL</sequence>
<feature type="domain" description="UBX" evidence="1">
    <location>
        <begin position="1"/>
        <end position="60"/>
    </location>
</feature>
<dbReference type="STRING" id="67801.A0A1B0C332"/>
<dbReference type="Pfam" id="PF00789">
    <property type="entry name" value="UBX"/>
    <property type="match status" value="1"/>
</dbReference>
<reference evidence="3" key="1">
    <citation type="submission" date="2015-01" db="EMBL/GenBank/DDBJ databases">
        <authorList>
            <person name="Aksoy S."/>
            <person name="Warren W."/>
            <person name="Wilson R.K."/>
        </authorList>
    </citation>
    <scope>NUCLEOTIDE SEQUENCE [LARGE SCALE GENOMIC DNA]</scope>
    <source>
        <strain evidence="3">IAEA</strain>
    </source>
</reference>
<protein>
    <recommendedName>
        <fullName evidence="1">UBX domain-containing protein</fullName>
    </recommendedName>
</protein>
<dbReference type="VEuPathDB" id="VectorBase:GPPI047794"/>
<dbReference type="Proteomes" id="UP000092460">
    <property type="component" value="Unassembled WGS sequence"/>
</dbReference>
<name>A0A1B0C332_9MUSC</name>
<dbReference type="EnsemblMetazoa" id="GPPI047794-RA">
    <property type="protein sequence ID" value="GPPI047794-PA"/>
    <property type="gene ID" value="GPPI047794"/>
</dbReference>
<evidence type="ECO:0000313" key="3">
    <source>
        <dbReference type="Proteomes" id="UP000092460"/>
    </source>
</evidence>
<dbReference type="AlphaFoldDB" id="A0A1B0C332"/>
<keyword evidence="3" id="KW-1185">Reference proteome</keyword>
<dbReference type="PROSITE" id="PS50033">
    <property type="entry name" value="UBX"/>
    <property type="match status" value="1"/>
</dbReference>
<dbReference type="SUPFAM" id="SSF54236">
    <property type="entry name" value="Ubiquitin-like"/>
    <property type="match status" value="1"/>
</dbReference>
<organism evidence="2 3">
    <name type="scientific">Glossina palpalis gambiensis</name>
    <dbReference type="NCBI Taxonomy" id="67801"/>
    <lineage>
        <taxon>Eukaryota</taxon>
        <taxon>Metazoa</taxon>
        <taxon>Ecdysozoa</taxon>
        <taxon>Arthropoda</taxon>
        <taxon>Hexapoda</taxon>
        <taxon>Insecta</taxon>
        <taxon>Pterygota</taxon>
        <taxon>Neoptera</taxon>
        <taxon>Endopterygota</taxon>
        <taxon>Diptera</taxon>
        <taxon>Brachycera</taxon>
        <taxon>Muscomorpha</taxon>
        <taxon>Hippoboscoidea</taxon>
        <taxon>Glossinidae</taxon>
        <taxon>Glossina</taxon>
    </lineage>
</organism>
<dbReference type="InterPro" id="IPR001012">
    <property type="entry name" value="UBX_dom"/>
</dbReference>
<evidence type="ECO:0000313" key="2">
    <source>
        <dbReference type="EnsemblMetazoa" id="GPPI047794-PA"/>
    </source>
</evidence>
<dbReference type="EMBL" id="JXJN01024772">
    <property type="status" value="NOT_ANNOTATED_CDS"/>
    <property type="molecule type" value="Genomic_DNA"/>
</dbReference>
<dbReference type="InterPro" id="IPR029071">
    <property type="entry name" value="Ubiquitin-like_domsf"/>
</dbReference>
<accession>A0A1B0C332</accession>
<proteinExistence type="predicted"/>